<keyword evidence="3" id="KW-1185">Reference proteome</keyword>
<gene>
    <name evidence="2" type="ORF">NQ314_009790</name>
</gene>
<sequence length="253" mass="29684">MAIVQEIKGDLFNCPEYFSLAHCVSQDFHMSQGIGKTFKKYFGCVNELLTQNKNLGEVAELILPERNIYYMITKTRYYDKPSYQHVFLALNNLKESCQLSYVTHLAMPRIACGLDKLNWDIVFKLINYVFKDTNIKIYICVTETDGNNSKLSILKVDIVNEPPYIPVWDRDIIKQEQYKDNFCKEIIDYLNSRGDELYLDYFLDNDKILYKLGEDGDNDKLVLPRNYINKTLRDFHCLPFCRSSRPTKNSRSN</sequence>
<evidence type="ECO:0000313" key="3">
    <source>
        <dbReference type="Proteomes" id="UP001162156"/>
    </source>
</evidence>
<proteinExistence type="predicted"/>
<dbReference type="GO" id="GO:0140291">
    <property type="term" value="P:peptidyl-glutamate ADP-deribosylation"/>
    <property type="evidence" value="ECO:0007669"/>
    <property type="project" value="TreeGrafter"/>
</dbReference>
<dbReference type="PANTHER" id="PTHR12521">
    <property type="entry name" value="PROTEIN C6ORF130"/>
    <property type="match status" value="1"/>
</dbReference>
<dbReference type="SUPFAM" id="SSF52949">
    <property type="entry name" value="Macro domain-like"/>
    <property type="match status" value="1"/>
</dbReference>
<evidence type="ECO:0000313" key="2">
    <source>
        <dbReference type="EMBL" id="KAJ8943258.1"/>
    </source>
</evidence>
<accession>A0AAV8XXR7</accession>
<dbReference type="Gene3D" id="3.40.220.10">
    <property type="entry name" value="Leucine Aminopeptidase, subunit E, domain 1"/>
    <property type="match status" value="1"/>
</dbReference>
<evidence type="ECO:0000259" key="1">
    <source>
        <dbReference type="PROSITE" id="PS51154"/>
    </source>
</evidence>
<dbReference type="PANTHER" id="PTHR12521:SF0">
    <property type="entry name" value="ADP-RIBOSE GLYCOHYDROLASE OARD1"/>
    <property type="match status" value="1"/>
</dbReference>
<dbReference type="AlphaFoldDB" id="A0AAV8XXR7"/>
<dbReference type="InterPro" id="IPR002589">
    <property type="entry name" value="Macro_dom"/>
</dbReference>
<organism evidence="2 3">
    <name type="scientific">Rhamnusium bicolor</name>
    <dbReference type="NCBI Taxonomy" id="1586634"/>
    <lineage>
        <taxon>Eukaryota</taxon>
        <taxon>Metazoa</taxon>
        <taxon>Ecdysozoa</taxon>
        <taxon>Arthropoda</taxon>
        <taxon>Hexapoda</taxon>
        <taxon>Insecta</taxon>
        <taxon>Pterygota</taxon>
        <taxon>Neoptera</taxon>
        <taxon>Endopterygota</taxon>
        <taxon>Coleoptera</taxon>
        <taxon>Polyphaga</taxon>
        <taxon>Cucujiformia</taxon>
        <taxon>Chrysomeloidea</taxon>
        <taxon>Cerambycidae</taxon>
        <taxon>Lepturinae</taxon>
        <taxon>Rhagiini</taxon>
        <taxon>Rhamnusium</taxon>
    </lineage>
</organism>
<comment type="caution">
    <text evidence="2">The sequence shown here is derived from an EMBL/GenBank/DDBJ whole genome shotgun (WGS) entry which is preliminary data.</text>
</comment>
<dbReference type="PROSITE" id="PS51154">
    <property type="entry name" value="MACRO"/>
    <property type="match status" value="1"/>
</dbReference>
<dbReference type="EMBL" id="JANEYF010002695">
    <property type="protein sequence ID" value="KAJ8943258.1"/>
    <property type="molecule type" value="Genomic_DNA"/>
</dbReference>
<dbReference type="Proteomes" id="UP001162156">
    <property type="component" value="Unassembled WGS sequence"/>
</dbReference>
<dbReference type="InterPro" id="IPR050892">
    <property type="entry name" value="ADP-ribose_metab_enzymes"/>
</dbReference>
<dbReference type="CDD" id="cd02901">
    <property type="entry name" value="Macro_Poa1p-like"/>
    <property type="match status" value="1"/>
</dbReference>
<name>A0AAV8XXR7_9CUCU</name>
<reference evidence="2" key="1">
    <citation type="journal article" date="2023" name="Insect Mol. Biol.">
        <title>Genome sequencing provides insights into the evolution of gene families encoding plant cell wall-degrading enzymes in longhorned beetles.</title>
        <authorList>
            <person name="Shin N.R."/>
            <person name="Okamura Y."/>
            <person name="Kirsch R."/>
            <person name="Pauchet Y."/>
        </authorList>
    </citation>
    <scope>NUCLEOTIDE SEQUENCE</scope>
    <source>
        <strain evidence="2">RBIC_L_NR</strain>
    </source>
</reference>
<feature type="domain" description="Macro" evidence="1">
    <location>
        <begin position="1"/>
        <end position="146"/>
    </location>
</feature>
<dbReference type="InterPro" id="IPR043472">
    <property type="entry name" value="Macro_dom-like"/>
</dbReference>
<protein>
    <recommendedName>
        <fullName evidence="1">Macro domain-containing protein</fullName>
    </recommendedName>
</protein>